<protein>
    <submittedName>
        <fullName evidence="1">Uncharacterized protein</fullName>
    </submittedName>
</protein>
<comment type="caution">
    <text evidence="1">The sequence shown here is derived from an EMBL/GenBank/DDBJ whole genome shotgun (WGS) entry which is preliminary data.</text>
</comment>
<evidence type="ECO:0000313" key="2">
    <source>
        <dbReference type="Proteomes" id="UP001374584"/>
    </source>
</evidence>
<reference evidence="1 2" key="1">
    <citation type="submission" date="2024-01" db="EMBL/GenBank/DDBJ databases">
        <title>The genomes of 5 underutilized Papilionoideae crops provide insights into root nodulation and disease resistanc.</title>
        <authorList>
            <person name="Jiang F."/>
        </authorList>
    </citation>
    <scope>NUCLEOTIDE SEQUENCE [LARGE SCALE GENOMIC DNA]</scope>
    <source>
        <strain evidence="1">JINMINGXINNONG_FW02</strain>
        <tissue evidence="1">Leaves</tissue>
    </source>
</reference>
<name>A0AAN9QUI8_PHACN</name>
<dbReference type="AlphaFoldDB" id="A0AAN9QUI8"/>
<proteinExistence type="predicted"/>
<sequence length="70" mass="7603">MSKSGALDSGAAIQKFKNGEKISILGCVKGPIRSKLIKQDLAANHHSKTPLRCLIFPKIEKQGKELSTEL</sequence>
<dbReference type="Proteomes" id="UP001374584">
    <property type="component" value="Unassembled WGS sequence"/>
</dbReference>
<dbReference type="EMBL" id="JAYMYR010000008">
    <property type="protein sequence ID" value="KAK7348392.1"/>
    <property type="molecule type" value="Genomic_DNA"/>
</dbReference>
<organism evidence="1 2">
    <name type="scientific">Phaseolus coccineus</name>
    <name type="common">Scarlet runner bean</name>
    <name type="synonym">Phaseolus multiflorus</name>
    <dbReference type="NCBI Taxonomy" id="3886"/>
    <lineage>
        <taxon>Eukaryota</taxon>
        <taxon>Viridiplantae</taxon>
        <taxon>Streptophyta</taxon>
        <taxon>Embryophyta</taxon>
        <taxon>Tracheophyta</taxon>
        <taxon>Spermatophyta</taxon>
        <taxon>Magnoliopsida</taxon>
        <taxon>eudicotyledons</taxon>
        <taxon>Gunneridae</taxon>
        <taxon>Pentapetalae</taxon>
        <taxon>rosids</taxon>
        <taxon>fabids</taxon>
        <taxon>Fabales</taxon>
        <taxon>Fabaceae</taxon>
        <taxon>Papilionoideae</taxon>
        <taxon>50 kb inversion clade</taxon>
        <taxon>NPAAA clade</taxon>
        <taxon>indigoferoid/millettioid clade</taxon>
        <taxon>Phaseoleae</taxon>
        <taxon>Phaseolus</taxon>
    </lineage>
</organism>
<gene>
    <name evidence="1" type="ORF">VNO80_22947</name>
</gene>
<evidence type="ECO:0000313" key="1">
    <source>
        <dbReference type="EMBL" id="KAK7348392.1"/>
    </source>
</evidence>
<keyword evidence="2" id="KW-1185">Reference proteome</keyword>
<accession>A0AAN9QUI8</accession>